<name>A0A2U9BIC2_SCOMX</name>
<feature type="signal peptide" evidence="1">
    <location>
        <begin position="1"/>
        <end position="18"/>
    </location>
</feature>
<organism evidence="2 3">
    <name type="scientific">Scophthalmus maximus</name>
    <name type="common">Turbot</name>
    <name type="synonym">Psetta maxima</name>
    <dbReference type="NCBI Taxonomy" id="52904"/>
    <lineage>
        <taxon>Eukaryota</taxon>
        <taxon>Metazoa</taxon>
        <taxon>Chordata</taxon>
        <taxon>Craniata</taxon>
        <taxon>Vertebrata</taxon>
        <taxon>Euteleostomi</taxon>
        <taxon>Actinopterygii</taxon>
        <taxon>Neopterygii</taxon>
        <taxon>Teleostei</taxon>
        <taxon>Neoteleostei</taxon>
        <taxon>Acanthomorphata</taxon>
        <taxon>Carangaria</taxon>
        <taxon>Pleuronectiformes</taxon>
        <taxon>Pleuronectoidei</taxon>
        <taxon>Scophthalmidae</taxon>
        <taxon>Scophthalmus</taxon>
    </lineage>
</organism>
<evidence type="ECO:0000313" key="2">
    <source>
        <dbReference type="EMBL" id="AWP03446.1"/>
    </source>
</evidence>
<evidence type="ECO:0000256" key="1">
    <source>
        <dbReference type="SAM" id="SignalP"/>
    </source>
</evidence>
<keyword evidence="1" id="KW-0732">Signal</keyword>
<dbReference type="EMBL" id="CP026248">
    <property type="protein sequence ID" value="AWP03446.1"/>
    <property type="molecule type" value="Genomic_DNA"/>
</dbReference>
<evidence type="ECO:0000313" key="3">
    <source>
        <dbReference type="Proteomes" id="UP000246464"/>
    </source>
</evidence>
<protein>
    <submittedName>
        <fullName evidence="2">Uncharacterized protein</fullName>
    </submittedName>
</protein>
<keyword evidence="3" id="KW-1185">Reference proteome</keyword>
<sequence length="65" mass="7236">MAWHQRMDFSQTLLLILTLDYYLPTPAKLLIGQLPAEAGRADAIKDEEGKMGRCSEGGLRGIIDF</sequence>
<gene>
    <name evidence="2" type="ORF">SMAX5B_021834</name>
</gene>
<dbReference type="Proteomes" id="UP000246464">
    <property type="component" value="Chromosome 6"/>
</dbReference>
<reference evidence="2 3" key="1">
    <citation type="submission" date="2017-12" db="EMBL/GenBank/DDBJ databases">
        <title>Integrating genomic resources of turbot (Scophthalmus maximus) in depth evaluation of genetic and physical mapping variation across individuals.</title>
        <authorList>
            <person name="Martinez P."/>
        </authorList>
    </citation>
    <scope>NUCLEOTIDE SEQUENCE [LARGE SCALE GENOMIC DNA]</scope>
</reference>
<proteinExistence type="predicted"/>
<dbReference type="AlphaFoldDB" id="A0A2U9BIC2"/>
<feature type="chain" id="PRO_5016030990" evidence="1">
    <location>
        <begin position="19"/>
        <end position="65"/>
    </location>
</feature>
<accession>A0A2U9BIC2</accession>